<keyword evidence="2" id="KW-1185">Reference proteome</keyword>
<dbReference type="EMBL" id="JRKI01000026">
    <property type="protein sequence ID" value="KIZ16883.1"/>
    <property type="molecule type" value="Genomic_DNA"/>
</dbReference>
<accession>A0A0D7CL26</accession>
<proteinExistence type="predicted"/>
<evidence type="ECO:0000313" key="2">
    <source>
        <dbReference type="Proteomes" id="UP000032458"/>
    </source>
</evidence>
<name>A0A0D7CL26_9ACTN</name>
<protein>
    <submittedName>
        <fullName evidence="1">Uncharacterized protein</fullName>
    </submittedName>
</protein>
<sequence>MNERREAAKARVRAKIAAEKALPASERIANVLNATHTHAEAQALLDEVRAEARAEVLREAAEVAVRAARSCGDTEAGQYAASVAAGVGKELRRMADAAGKGTPTEQSARIPSREFTVFPKIVRQAKVKGAEKDLTVSTVQIGFRRYSTVIFDDHPDRRHTGKRVGKHVIDADEVRSDTREEAMEAHREALYVARTEPIR</sequence>
<comment type="caution">
    <text evidence="1">The sequence shown here is derived from an EMBL/GenBank/DDBJ whole genome shotgun (WGS) entry which is preliminary data.</text>
</comment>
<dbReference type="PATRIC" id="fig|1240678.4.peg.3797"/>
<dbReference type="Proteomes" id="UP000032458">
    <property type="component" value="Unassembled WGS sequence"/>
</dbReference>
<organism evidence="1 2">
    <name type="scientific">Streptomyces natalensis ATCC 27448</name>
    <dbReference type="NCBI Taxonomy" id="1240678"/>
    <lineage>
        <taxon>Bacteria</taxon>
        <taxon>Bacillati</taxon>
        <taxon>Actinomycetota</taxon>
        <taxon>Actinomycetes</taxon>
        <taxon>Kitasatosporales</taxon>
        <taxon>Streptomycetaceae</taxon>
        <taxon>Streptomyces</taxon>
    </lineage>
</organism>
<reference evidence="1 2" key="1">
    <citation type="submission" date="2014-09" db="EMBL/GenBank/DDBJ databases">
        <title>Draft genome sequence of Streptomyces natalensis ATCC 27448, producer of the antifungal pimaricin.</title>
        <authorList>
            <person name="Mendes M.V."/>
            <person name="Beites T."/>
            <person name="Pires S."/>
            <person name="Santos C.L."/>
            <person name="Moradas-Ferreira P."/>
        </authorList>
    </citation>
    <scope>NUCLEOTIDE SEQUENCE [LARGE SCALE GENOMIC DNA]</scope>
    <source>
        <strain evidence="1 2">ATCC 27448</strain>
    </source>
</reference>
<dbReference type="AlphaFoldDB" id="A0A0D7CL26"/>
<evidence type="ECO:0000313" key="1">
    <source>
        <dbReference type="EMBL" id="KIZ16883.1"/>
    </source>
</evidence>
<gene>
    <name evidence="1" type="ORF">SNA_18035</name>
</gene>
<dbReference type="RefSeq" id="WP_044365707.1">
    <property type="nucleotide sequence ID" value="NZ_JRKI01000026.1"/>
</dbReference>